<evidence type="ECO:0000256" key="2">
    <source>
        <dbReference type="ARBA" id="ARBA00004651"/>
    </source>
</evidence>
<feature type="region of interest" description="Disordered" evidence="14">
    <location>
        <begin position="375"/>
        <end position="395"/>
    </location>
</feature>
<proteinExistence type="inferred from homology"/>
<dbReference type="Bgee" id="ENSLACG00000014951">
    <property type="expression patterns" value="Expressed in pelvic fin"/>
</dbReference>
<evidence type="ECO:0000256" key="13">
    <source>
        <dbReference type="RuleBase" id="RU000688"/>
    </source>
</evidence>
<dbReference type="GO" id="GO:0002522">
    <property type="term" value="P:leukocyte migration involved in immune response"/>
    <property type="evidence" value="ECO:0007669"/>
    <property type="project" value="Ensembl"/>
</dbReference>
<evidence type="ECO:0000256" key="4">
    <source>
        <dbReference type="ARBA" id="ARBA00022692"/>
    </source>
</evidence>
<evidence type="ECO:0000256" key="15">
    <source>
        <dbReference type="SAM" id="Phobius"/>
    </source>
</evidence>
<dbReference type="GO" id="GO:0005769">
    <property type="term" value="C:early endosome"/>
    <property type="evidence" value="ECO:0007669"/>
    <property type="project" value="UniProtKB-SubCell"/>
</dbReference>
<evidence type="ECO:0000313" key="17">
    <source>
        <dbReference type="Ensembl" id="ENSLACP00000016977.2"/>
    </source>
</evidence>
<evidence type="ECO:0000259" key="16">
    <source>
        <dbReference type="PROSITE" id="PS50262"/>
    </source>
</evidence>
<evidence type="ECO:0000256" key="7">
    <source>
        <dbReference type="ARBA" id="ARBA00023040"/>
    </source>
</evidence>
<reference evidence="17" key="3">
    <citation type="submission" date="2025-09" db="UniProtKB">
        <authorList>
            <consortium name="Ensembl"/>
        </authorList>
    </citation>
    <scope>IDENTIFICATION</scope>
</reference>
<dbReference type="PROSITE" id="PS00237">
    <property type="entry name" value="G_PROTEIN_RECEP_F1_1"/>
    <property type="match status" value="1"/>
</dbReference>
<dbReference type="Gene3D" id="1.20.1070.10">
    <property type="entry name" value="Rhodopsin 7-helix transmembrane proteins"/>
    <property type="match status" value="1"/>
</dbReference>
<keyword evidence="9" id="KW-1015">Disulfide bond</keyword>
<feature type="domain" description="G-protein coupled receptors family 1 profile" evidence="16">
    <location>
        <begin position="91"/>
        <end position="341"/>
    </location>
</feature>
<sequence>MHHSYSCLPENKLGTFLSLLNFNIGANQETMADTEYLNNTTEDFSTFDPFDYDYISDLEKAQPCKSEPVGKFDASFIPVVYSLVFVLGCIGNILVLVVLYRCKRMLAHTDTYLMQLAWADLLLVLTLPLWAVQAKQGWIFGNFLCKITGAFFVINLYSSILFLACVSFDRYLSIVHAVQVYKKQKPCYTYVICSIIWMFCIAMSVVELFFREVDQQSNAEVCHYAFHPHSANTWRVTLRLINLTLGFFLPLTVMIYCYFRIFRSLCHVHLFERQKSLKVIVAVIVVFILCWAPYNACLLVDTFQRMKVIGRDCVMENALDIAKSVTESLGLVHCCLNPILYVFVGVKFRKELEKLFRNKGQKQCRTVPCNRRKSRKGVLSSMSDSETTTSYSVVV</sequence>
<dbReference type="GO" id="GO:0019957">
    <property type="term" value="F:C-C chemokine binding"/>
    <property type="evidence" value="ECO:0007669"/>
    <property type="project" value="TreeGrafter"/>
</dbReference>
<keyword evidence="3" id="KW-1003">Cell membrane</keyword>
<feature type="transmembrane region" description="Helical" evidence="15">
    <location>
        <begin position="240"/>
        <end position="259"/>
    </location>
</feature>
<dbReference type="eggNOG" id="KOG3656">
    <property type="taxonomic scope" value="Eukaryota"/>
</dbReference>
<protein>
    <submittedName>
        <fullName evidence="17">Chemokine (C-X-C motif) receptor 3, tandem duplicate 2</fullName>
    </submittedName>
</protein>
<dbReference type="EMBL" id="AFYH01099561">
    <property type="status" value="NOT_ANNOTATED_CDS"/>
    <property type="molecule type" value="Genomic_DNA"/>
</dbReference>
<keyword evidence="10 13" id="KW-0675">Receptor</keyword>
<dbReference type="GO" id="GO:0048246">
    <property type="term" value="P:macrophage chemotaxis"/>
    <property type="evidence" value="ECO:0007669"/>
    <property type="project" value="Ensembl"/>
</dbReference>
<evidence type="ECO:0000313" key="18">
    <source>
        <dbReference type="Proteomes" id="UP000008672"/>
    </source>
</evidence>
<evidence type="ECO:0000256" key="3">
    <source>
        <dbReference type="ARBA" id="ARBA00022475"/>
    </source>
</evidence>
<keyword evidence="18" id="KW-1185">Reference proteome</keyword>
<organism evidence="17 18">
    <name type="scientific">Latimeria chalumnae</name>
    <name type="common">Coelacanth</name>
    <dbReference type="NCBI Taxonomy" id="7897"/>
    <lineage>
        <taxon>Eukaryota</taxon>
        <taxon>Metazoa</taxon>
        <taxon>Chordata</taxon>
        <taxon>Craniata</taxon>
        <taxon>Vertebrata</taxon>
        <taxon>Euteleostomi</taxon>
        <taxon>Coelacanthiformes</taxon>
        <taxon>Coelacanthidae</taxon>
        <taxon>Latimeria</taxon>
    </lineage>
</organism>
<feature type="transmembrane region" description="Helical" evidence="15">
    <location>
        <begin position="279"/>
        <end position="296"/>
    </location>
</feature>
<dbReference type="PROSITE" id="PS50262">
    <property type="entry name" value="G_PROTEIN_RECEP_F1_2"/>
    <property type="match status" value="1"/>
</dbReference>
<feature type="compositionally biased region" description="Polar residues" evidence="14">
    <location>
        <begin position="380"/>
        <end position="395"/>
    </location>
</feature>
<dbReference type="SUPFAM" id="SSF81321">
    <property type="entry name" value="Family A G protein-coupled receptor-like"/>
    <property type="match status" value="1"/>
</dbReference>
<feature type="transmembrane region" description="Helical" evidence="15">
    <location>
        <begin position="138"/>
        <end position="166"/>
    </location>
</feature>
<dbReference type="GO" id="GO:0016493">
    <property type="term" value="F:C-C chemokine receptor activity"/>
    <property type="evidence" value="ECO:0007669"/>
    <property type="project" value="TreeGrafter"/>
</dbReference>
<evidence type="ECO:0000256" key="6">
    <source>
        <dbReference type="ARBA" id="ARBA00022989"/>
    </source>
</evidence>
<evidence type="ECO:0000256" key="9">
    <source>
        <dbReference type="ARBA" id="ARBA00023157"/>
    </source>
</evidence>
<evidence type="ECO:0000256" key="10">
    <source>
        <dbReference type="ARBA" id="ARBA00023170"/>
    </source>
</evidence>
<comment type="similarity">
    <text evidence="13">Belongs to the G-protein coupled receptor 1 family.</text>
</comment>
<dbReference type="STRING" id="7897.ENSLACP00000016977"/>
<dbReference type="InterPro" id="IPR050119">
    <property type="entry name" value="CCR1-9-like"/>
</dbReference>
<comment type="subcellular location">
    <subcellularLocation>
        <location evidence="2">Cell membrane</location>
        <topology evidence="2">Multi-pass membrane protein</topology>
    </subcellularLocation>
    <subcellularLocation>
        <location evidence="1">Early endosome</location>
    </subcellularLocation>
</comment>
<dbReference type="GO" id="GO:0002281">
    <property type="term" value="P:macrophage activation involved in immune response"/>
    <property type="evidence" value="ECO:0007669"/>
    <property type="project" value="Ensembl"/>
</dbReference>
<keyword evidence="5" id="KW-0967">Endosome</keyword>
<dbReference type="PRINTS" id="PR00657">
    <property type="entry name" value="CCCHEMOKINER"/>
</dbReference>
<evidence type="ECO:0000256" key="8">
    <source>
        <dbReference type="ARBA" id="ARBA00023136"/>
    </source>
</evidence>
<dbReference type="Proteomes" id="UP000008672">
    <property type="component" value="Unassembled WGS sequence"/>
</dbReference>
<dbReference type="InterPro" id="IPR000276">
    <property type="entry name" value="GPCR_Rhodpsn"/>
</dbReference>
<keyword evidence="7 13" id="KW-0297">G-protein coupled receptor</keyword>
<dbReference type="InterPro" id="IPR001277">
    <property type="entry name" value="CXCR4/ACKR2"/>
</dbReference>
<keyword evidence="4 13" id="KW-0812">Transmembrane</keyword>
<dbReference type="AlphaFoldDB" id="H3B506"/>
<dbReference type="Ensembl" id="ENSLACT00000017097.2">
    <property type="protein sequence ID" value="ENSLACP00000016977.2"/>
    <property type="gene ID" value="ENSLACG00000014951.2"/>
</dbReference>
<dbReference type="GO" id="GO:0019722">
    <property type="term" value="P:calcium-mediated signaling"/>
    <property type="evidence" value="ECO:0007669"/>
    <property type="project" value="TreeGrafter"/>
</dbReference>
<keyword evidence="6 15" id="KW-1133">Transmembrane helix</keyword>
<dbReference type="PANTHER" id="PTHR10489">
    <property type="entry name" value="CELL ADHESION MOLECULE"/>
    <property type="match status" value="1"/>
</dbReference>
<dbReference type="PRINTS" id="PR00237">
    <property type="entry name" value="GPCRRHODOPSN"/>
</dbReference>
<dbReference type="GO" id="GO:0007204">
    <property type="term" value="P:positive regulation of cytosolic calcium ion concentration"/>
    <property type="evidence" value="ECO:0007669"/>
    <property type="project" value="TreeGrafter"/>
</dbReference>
<dbReference type="GeneTree" id="ENSGT01050000244848"/>
<dbReference type="EMBL" id="AFYH01099562">
    <property type="status" value="NOT_ANNOTATED_CDS"/>
    <property type="molecule type" value="Genomic_DNA"/>
</dbReference>
<accession>H3B506</accession>
<feature type="transmembrane region" description="Helical" evidence="15">
    <location>
        <begin position="79"/>
        <end position="100"/>
    </location>
</feature>
<dbReference type="InterPro" id="IPR017452">
    <property type="entry name" value="GPCR_Rhodpsn_7TM"/>
</dbReference>
<reference evidence="17" key="2">
    <citation type="submission" date="2025-08" db="UniProtKB">
        <authorList>
            <consortium name="Ensembl"/>
        </authorList>
    </citation>
    <scope>IDENTIFICATION</scope>
</reference>
<feature type="transmembrane region" description="Helical" evidence="15">
    <location>
        <begin position="187"/>
        <end position="210"/>
    </location>
</feature>
<name>H3B506_LATCH</name>
<reference evidence="18" key="1">
    <citation type="submission" date="2011-08" db="EMBL/GenBank/DDBJ databases">
        <title>The draft genome of Latimeria chalumnae.</title>
        <authorList>
            <person name="Di Palma F."/>
            <person name="Alfoldi J."/>
            <person name="Johnson J."/>
            <person name="Berlin A."/>
            <person name="Gnerre S."/>
            <person name="Jaffe D."/>
            <person name="MacCallum I."/>
            <person name="Young S."/>
            <person name="Walker B.J."/>
            <person name="Lander E."/>
            <person name="Lindblad-Toh K."/>
        </authorList>
    </citation>
    <scope>NUCLEOTIDE SEQUENCE [LARGE SCALE GENOMIC DNA]</scope>
    <source>
        <strain evidence="18">Wild caught</strain>
    </source>
</reference>
<keyword evidence="11" id="KW-0325">Glycoprotein</keyword>
<dbReference type="PANTHER" id="PTHR10489:SF947">
    <property type="entry name" value="C-X-C CHEMOKINE RECEPTOR TYPE 3-2"/>
    <property type="match status" value="1"/>
</dbReference>
<dbReference type="InParanoid" id="H3B506"/>
<dbReference type="CDD" id="cd14984">
    <property type="entry name" value="7tmA_Chemokine_R"/>
    <property type="match status" value="1"/>
</dbReference>
<evidence type="ECO:0000256" key="5">
    <source>
        <dbReference type="ARBA" id="ARBA00022753"/>
    </source>
</evidence>
<dbReference type="PRINTS" id="PR00645">
    <property type="entry name" value="CXCCHMKINER4"/>
</dbReference>
<evidence type="ECO:0000256" key="11">
    <source>
        <dbReference type="ARBA" id="ARBA00023180"/>
    </source>
</evidence>
<dbReference type="InterPro" id="IPR000355">
    <property type="entry name" value="Chemokine_rcpt"/>
</dbReference>
<dbReference type="Pfam" id="PF00001">
    <property type="entry name" value="7tm_1"/>
    <property type="match status" value="1"/>
</dbReference>
<dbReference type="HOGENOM" id="CLU_009579_8_3_1"/>
<keyword evidence="12 13" id="KW-0807">Transducer</keyword>
<gene>
    <name evidence="17" type="primary">LOC102366874</name>
</gene>
<evidence type="ECO:0000256" key="12">
    <source>
        <dbReference type="ARBA" id="ARBA00023224"/>
    </source>
</evidence>
<dbReference type="GO" id="GO:0009617">
    <property type="term" value="P:response to bacterium"/>
    <property type="evidence" value="ECO:0007669"/>
    <property type="project" value="Ensembl"/>
</dbReference>
<keyword evidence="8 15" id="KW-0472">Membrane</keyword>
<evidence type="ECO:0000256" key="14">
    <source>
        <dbReference type="SAM" id="MobiDB-lite"/>
    </source>
</evidence>
<dbReference type="OMA" id="RSTCHAQ"/>
<evidence type="ECO:0000256" key="1">
    <source>
        <dbReference type="ARBA" id="ARBA00004412"/>
    </source>
</evidence>
<dbReference type="GO" id="GO:0009897">
    <property type="term" value="C:external side of plasma membrane"/>
    <property type="evidence" value="ECO:0007669"/>
    <property type="project" value="TreeGrafter"/>
</dbReference>
<feature type="transmembrane region" description="Helical" evidence="15">
    <location>
        <begin position="112"/>
        <end position="132"/>
    </location>
</feature>